<dbReference type="Gene3D" id="1.20.140.40">
    <property type="entry name" value="Invertase/pectin methylesterase inhibitor family protein"/>
    <property type="match status" value="1"/>
</dbReference>
<dbReference type="InterPro" id="IPR018040">
    <property type="entry name" value="Pectinesterase_Tyr_AS"/>
</dbReference>
<keyword evidence="10 13" id="KW-0961">Cell wall biogenesis/degradation</keyword>
<evidence type="ECO:0000256" key="13">
    <source>
        <dbReference type="RuleBase" id="RU000589"/>
    </source>
</evidence>
<keyword evidence="7 13" id="KW-0964">Secreted</keyword>
<name>A0AAD8MWG5_9APIA</name>
<feature type="chain" id="PRO_5041778490" description="Pectinesterase" evidence="13">
    <location>
        <begin position="24"/>
        <end position="558"/>
    </location>
</feature>
<comment type="catalytic activity">
    <reaction evidence="11 13">
        <text>[(1-&gt;4)-alpha-D-galacturonosyl methyl ester](n) + n H2O = [(1-&gt;4)-alpha-D-galacturonosyl](n) + n methanol + n H(+)</text>
        <dbReference type="Rhea" id="RHEA:22380"/>
        <dbReference type="Rhea" id="RHEA-COMP:14570"/>
        <dbReference type="Rhea" id="RHEA-COMP:14573"/>
        <dbReference type="ChEBI" id="CHEBI:15377"/>
        <dbReference type="ChEBI" id="CHEBI:15378"/>
        <dbReference type="ChEBI" id="CHEBI:17790"/>
        <dbReference type="ChEBI" id="CHEBI:140522"/>
        <dbReference type="ChEBI" id="CHEBI:140523"/>
        <dbReference type="EC" id="3.1.1.11"/>
    </reaction>
</comment>
<keyword evidence="13" id="KW-0732">Signal</keyword>
<dbReference type="InterPro" id="IPR035513">
    <property type="entry name" value="Invertase/methylesterase_inhib"/>
</dbReference>
<organism evidence="16 17">
    <name type="scientific">Heracleum sosnowskyi</name>
    <dbReference type="NCBI Taxonomy" id="360622"/>
    <lineage>
        <taxon>Eukaryota</taxon>
        <taxon>Viridiplantae</taxon>
        <taxon>Streptophyta</taxon>
        <taxon>Embryophyta</taxon>
        <taxon>Tracheophyta</taxon>
        <taxon>Spermatophyta</taxon>
        <taxon>Magnoliopsida</taxon>
        <taxon>eudicotyledons</taxon>
        <taxon>Gunneridae</taxon>
        <taxon>Pentapetalae</taxon>
        <taxon>asterids</taxon>
        <taxon>campanulids</taxon>
        <taxon>Apiales</taxon>
        <taxon>Apiaceae</taxon>
        <taxon>Apioideae</taxon>
        <taxon>apioid superclade</taxon>
        <taxon>Tordylieae</taxon>
        <taxon>Tordyliinae</taxon>
        <taxon>Heracleum</taxon>
    </lineage>
</organism>
<accession>A0AAD8MWG5</accession>
<dbReference type="GO" id="GO:0042545">
    <property type="term" value="P:cell wall modification"/>
    <property type="evidence" value="ECO:0007669"/>
    <property type="project" value="UniProtKB-UniRule"/>
</dbReference>
<evidence type="ECO:0000256" key="11">
    <source>
        <dbReference type="ARBA" id="ARBA00047928"/>
    </source>
</evidence>
<evidence type="ECO:0000256" key="12">
    <source>
        <dbReference type="PROSITE-ProRule" id="PRU10040"/>
    </source>
</evidence>
<dbReference type="FunFam" id="2.160.20.10:FF:000029">
    <property type="entry name" value="Pectinesterase 4"/>
    <property type="match status" value="1"/>
</dbReference>
<comment type="similarity">
    <text evidence="3">In the N-terminal section; belongs to the PMEI family.</text>
</comment>
<proteinExistence type="inferred from homology"/>
<feature type="signal peptide" evidence="13">
    <location>
        <begin position="1"/>
        <end position="23"/>
    </location>
</feature>
<dbReference type="InterPro" id="IPR011050">
    <property type="entry name" value="Pectin_lyase_fold/virulence"/>
</dbReference>
<dbReference type="InterPro" id="IPR012334">
    <property type="entry name" value="Pectin_lyas_fold"/>
</dbReference>
<protein>
    <recommendedName>
        <fullName evidence="5 13">Pectinesterase</fullName>
        <ecNumber evidence="5 13">3.1.1.11</ecNumber>
    </recommendedName>
</protein>
<evidence type="ECO:0000259" key="15">
    <source>
        <dbReference type="Pfam" id="PF04043"/>
    </source>
</evidence>
<keyword evidence="17" id="KW-1185">Reference proteome</keyword>
<keyword evidence="6 13" id="KW-0134">Cell wall</keyword>
<dbReference type="PROSITE" id="PS00800">
    <property type="entry name" value="PECTINESTERASE_1"/>
    <property type="match status" value="1"/>
</dbReference>
<dbReference type="InterPro" id="IPR033131">
    <property type="entry name" value="Pectinesterase_Asp_AS"/>
</dbReference>
<evidence type="ECO:0000256" key="3">
    <source>
        <dbReference type="ARBA" id="ARBA00006027"/>
    </source>
</evidence>
<evidence type="ECO:0000256" key="7">
    <source>
        <dbReference type="ARBA" id="ARBA00022525"/>
    </source>
</evidence>
<comment type="subcellular location">
    <subcellularLocation>
        <location evidence="1 13">Secreted</location>
        <location evidence="1 13">Cell wall</location>
    </subcellularLocation>
</comment>
<feature type="active site" evidence="12">
    <location>
        <position position="401"/>
    </location>
</feature>
<keyword evidence="9 13" id="KW-0063">Aspartyl esterase</keyword>
<comment type="similarity">
    <text evidence="4">In the C-terminal section; belongs to the pectinesterase family.</text>
</comment>
<dbReference type="PANTHER" id="PTHR31707">
    <property type="entry name" value="PECTINESTERASE"/>
    <property type="match status" value="1"/>
</dbReference>
<feature type="domain" description="Pectinesterase catalytic" evidence="14">
    <location>
        <begin position="253"/>
        <end position="548"/>
    </location>
</feature>
<evidence type="ECO:0000256" key="9">
    <source>
        <dbReference type="ARBA" id="ARBA00023085"/>
    </source>
</evidence>
<evidence type="ECO:0000256" key="2">
    <source>
        <dbReference type="ARBA" id="ARBA00005184"/>
    </source>
</evidence>
<evidence type="ECO:0000259" key="14">
    <source>
        <dbReference type="Pfam" id="PF01095"/>
    </source>
</evidence>
<dbReference type="Pfam" id="PF01095">
    <property type="entry name" value="Pectinesterase"/>
    <property type="match status" value="1"/>
</dbReference>
<dbReference type="GO" id="GO:0045490">
    <property type="term" value="P:pectin catabolic process"/>
    <property type="evidence" value="ECO:0007669"/>
    <property type="project" value="UniProtKB-UniRule"/>
</dbReference>
<comment type="caution">
    <text evidence="16">The sequence shown here is derived from an EMBL/GenBank/DDBJ whole genome shotgun (WGS) entry which is preliminary data.</text>
</comment>
<evidence type="ECO:0000313" key="16">
    <source>
        <dbReference type="EMBL" id="KAK1387544.1"/>
    </source>
</evidence>
<evidence type="ECO:0000256" key="4">
    <source>
        <dbReference type="ARBA" id="ARBA00007786"/>
    </source>
</evidence>
<dbReference type="GO" id="GO:0004857">
    <property type="term" value="F:enzyme inhibitor activity"/>
    <property type="evidence" value="ECO:0007669"/>
    <property type="project" value="InterPro"/>
</dbReference>
<dbReference type="EMBL" id="JAUIZM010000004">
    <property type="protein sequence ID" value="KAK1387544.1"/>
    <property type="molecule type" value="Genomic_DNA"/>
</dbReference>
<dbReference type="Pfam" id="PF04043">
    <property type="entry name" value="PMEI"/>
    <property type="match status" value="1"/>
</dbReference>
<reference evidence="16" key="2">
    <citation type="submission" date="2023-05" db="EMBL/GenBank/DDBJ databases">
        <authorList>
            <person name="Schelkunov M.I."/>
        </authorList>
    </citation>
    <scope>NUCLEOTIDE SEQUENCE</scope>
    <source>
        <strain evidence="16">Hsosn_3</strain>
        <tissue evidence="16">Leaf</tissue>
    </source>
</reference>
<evidence type="ECO:0000256" key="5">
    <source>
        <dbReference type="ARBA" id="ARBA00013229"/>
    </source>
</evidence>
<evidence type="ECO:0000313" key="17">
    <source>
        <dbReference type="Proteomes" id="UP001237642"/>
    </source>
</evidence>
<dbReference type="SUPFAM" id="SSF51126">
    <property type="entry name" value="Pectin lyase-like"/>
    <property type="match status" value="1"/>
</dbReference>
<dbReference type="InterPro" id="IPR000070">
    <property type="entry name" value="Pectinesterase_cat"/>
</dbReference>
<dbReference type="EC" id="3.1.1.11" evidence="5 13"/>
<dbReference type="Gene3D" id="2.160.20.10">
    <property type="entry name" value="Single-stranded right-handed beta-helix, Pectin lyase-like"/>
    <property type="match status" value="1"/>
</dbReference>
<evidence type="ECO:0000256" key="1">
    <source>
        <dbReference type="ARBA" id="ARBA00004191"/>
    </source>
</evidence>
<evidence type="ECO:0000256" key="6">
    <source>
        <dbReference type="ARBA" id="ARBA00022512"/>
    </source>
</evidence>
<dbReference type="AlphaFoldDB" id="A0AAD8MWG5"/>
<evidence type="ECO:0000256" key="10">
    <source>
        <dbReference type="ARBA" id="ARBA00023316"/>
    </source>
</evidence>
<sequence>MALNDKVGIIGFCLVLLVAVVVAQIDPSSAGGGGAAVGGGGGGAGGAGGAGGGGGAGGAGGAGGGGGAGAPNIMKVGLDYAVSHIQDEVMKAPIFVAAAKDPATAQAHITCMAVLNRATQDLKRSFERINLFEFDLDLDDLEDRLFDLRVWLSSASKGQNTCTDAFAKTSGPTSDKIKDLLIKSKELTVTGFTMIDKLSGFLQSVQGKAPSGGSVSSRKLLQVQMPADQVPAWTKPAWNRILQGDAAKTKAHAVVAADGSGKFKTINEAVKTIPADNPDLYIIYIKAGVYRENVVISANFPNVALIGDGPTATKVTGSKSDKSGFNTMQSATLGIDGFSCLIKDIGFENTAGPGDGPAVALRVAADKSVIVNCHATSFQDTLFAQVYRQFYKNCVISGTIDFVFGGGVAVFKDCTIIARKPITGQYNTLVAQNREFANDISGIVLDNCGIKAEPALASDKEIQSYLGRPWKPFSRMIIMNSQIEGFVNPAGWDIWNPNQPNTQNSFIGELGNKGPGADLGKRVTWPSYKKLTPGDAVTFSPQTFLKGDSWIPSTGVPY</sequence>
<comment type="function">
    <text evidence="13">Acts in the modification of cell walls via demethylesterification of cell wall pectin.</text>
</comment>
<dbReference type="PROSITE" id="PS00503">
    <property type="entry name" value="PECTINESTERASE_2"/>
    <property type="match status" value="1"/>
</dbReference>
<gene>
    <name evidence="16" type="ORF">POM88_015722</name>
</gene>
<reference evidence="16" key="1">
    <citation type="submission" date="2023-02" db="EMBL/GenBank/DDBJ databases">
        <title>Genome of toxic invasive species Heracleum sosnowskyi carries increased number of genes despite the absence of recent whole-genome duplications.</title>
        <authorList>
            <person name="Schelkunov M."/>
            <person name="Shtratnikova V."/>
            <person name="Makarenko M."/>
            <person name="Klepikova A."/>
            <person name="Omelchenko D."/>
            <person name="Novikova G."/>
            <person name="Obukhova E."/>
            <person name="Bogdanov V."/>
            <person name="Penin A."/>
            <person name="Logacheva M."/>
        </authorList>
    </citation>
    <scope>NUCLEOTIDE SEQUENCE</scope>
    <source>
        <strain evidence="16">Hsosn_3</strain>
        <tissue evidence="16">Leaf</tissue>
    </source>
</reference>
<keyword evidence="8 13" id="KW-0378">Hydrolase</keyword>
<comment type="pathway">
    <text evidence="2 13">Glycan metabolism; pectin degradation; 2-dehydro-3-deoxy-D-gluconate from pectin: step 1/5.</text>
</comment>
<dbReference type="GO" id="GO:0030599">
    <property type="term" value="F:pectinesterase activity"/>
    <property type="evidence" value="ECO:0007669"/>
    <property type="project" value="UniProtKB-UniRule"/>
</dbReference>
<feature type="domain" description="Pectinesterase inhibitor" evidence="15">
    <location>
        <begin position="81"/>
        <end position="185"/>
    </location>
</feature>
<dbReference type="Proteomes" id="UP001237642">
    <property type="component" value="Unassembled WGS sequence"/>
</dbReference>
<dbReference type="SUPFAM" id="SSF101148">
    <property type="entry name" value="Plant invertase/pectin methylesterase inhibitor"/>
    <property type="match status" value="1"/>
</dbReference>
<dbReference type="InterPro" id="IPR006501">
    <property type="entry name" value="Pectinesterase_inhib_dom"/>
</dbReference>
<evidence type="ECO:0000256" key="8">
    <source>
        <dbReference type="ARBA" id="ARBA00022801"/>
    </source>
</evidence>